<comment type="caution">
    <text evidence="8">The sequence shown here is derived from an EMBL/GenBank/DDBJ whole genome shotgun (WGS) entry which is preliminary data.</text>
</comment>
<evidence type="ECO:0000259" key="5">
    <source>
        <dbReference type="Pfam" id="PF08531"/>
    </source>
</evidence>
<evidence type="ECO:0000259" key="4">
    <source>
        <dbReference type="Pfam" id="PF05592"/>
    </source>
</evidence>
<dbReference type="Gene3D" id="2.60.120.260">
    <property type="entry name" value="Galactose-binding domain-like"/>
    <property type="match status" value="2"/>
</dbReference>
<dbReference type="GO" id="GO:0030596">
    <property type="term" value="F:alpha-L-rhamnosidase activity"/>
    <property type="evidence" value="ECO:0007669"/>
    <property type="project" value="UniProtKB-EC"/>
</dbReference>
<dbReference type="InterPro" id="IPR012341">
    <property type="entry name" value="6hp_glycosidase-like_sf"/>
</dbReference>
<accession>A0A4Q2KAV3</accession>
<dbReference type="Pfam" id="PF08531">
    <property type="entry name" value="Bac_rhamnosid_N"/>
    <property type="match status" value="2"/>
</dbReference>
<gene>
    <name evidence="8" type="ORF">ESZ91_04710</name>
</gene>
<dbReference type="GO" id="GO:0005975">
    <property type="term" value="P:carbohydrate metabolic process"/>
    <property type="evidence" value="ECO:0007669"/>
    <property type="project" value="InterPro"/>
</dbReference>
<dbReference type="Proteomes" id="UP000291269">
    <property type="component" value="Unassembled WGS sequence"/>
</dbReference>
<dbReference type="EC" id="3.2.1.40" evidence="2"/>
<dbReference type="OrthoDB" id="9761045at2"/>
<dbReference type="AlphaFoldDB" id="A0A4Q2KAV3"/>
<evidence type="ECO:0000259" key="7">
    <source>
        <dbReference type="Pfam" id="PF17390"/>
    </source>
</evidence>
<sequence>MAVTMDTAWIIDNLKTNGEICPITDAKTVRLTFEIKKRRDHNDAIRFFAEGRTEREKMAFRVPIEAGRQEAYVSAGEAREKVFWRVRGYENGKLVAESEESYFERGLLGKFCSGRWIELSSYRGKLPLFQKTFCVRGALERARLYVTGLGYYVSYLNGARTDELYLKPLVSEYDERALENILCYAVQQPKRRIYYNAFDVLPLLKEGENVLSVLLGNGWYHHKEKSVEGDYSYGIPKTLFELHLEYADGTSAIVASDETCFVYETEREATLFRGERVDFREKSDLTKLIAKDRADICKKIPTGKLCAAPACGDYAANCILPVASYYFENSVTLDFGKNHAGNLSIKISGIRGAHVRVVYGEKMTPDRHVDHYSSSWGVLIQNDRLILSGEEDRFAAEFTVHAYRYAEIVWDSPCKILSVVSQETHSYVGEPSKFTCSDRQLERLTDVCTQTFVSNMHGGIPSDCPHRERRGYTGDGQITCEAVFYAVEAEVFYRKWLIDIEDAQDGVTGFVPHTAPFSGGGGGPSWGYAICAVPEILYRHTGDKKIVKEALPHVRRWTKYLKTRMNAEGLIDREERDWCLGEWFCPERVLIPPEFVNTLVYIKSLRRQQKFSRLSGERENVTQEIEAAADAVNRAFLAADGNYCGNVQGANLFALDAGVVPLSLRETCWQNCVEHYSEDTLFHVDTGIFGTEILFRMLFERHRADIALKILQKTDYPSYGYMLKQGATTLWECWSEDVSPDYADAAGTLNKGYPVSHNHPMFGSVLAVMYRFVAGLDIGEIGSAKKIRVSPLCCKLLDNASASVRTVYGEAAIAWERKEENLNLFLRIPTGCYAEFDEGFRGQWLYEGGNLPKRLQGGEYTIKFLKKERAANGI</sequence>
<feature type="domain" description="Bacterial alpha-L-rhamnosidase N-terminal" evidence="5">
    <location>
        <begin position="185"/>
        <end position="283"/>
    </location>
</feature>
<dbReference type="InterPro" id="IPR008902">
    <property type="entry name" value="Rhamnosid_concanavalin"/>
</dbReference>
<feature type="domain" description="Bacterial alpha-L-rhamnosidase N-terminal" evidence="5">
    <location>
        <begin position="139"/>
        <end position="178"/>
    </location>
</feature>
<dbReference type="Pfam" id="PF17389">
    <property type="entry name" value="Bac_rhamnosid6H"/>
    <property type="match status" value="1"/>
</dbReference>
<organism evidence="8 9">
    <name type="scientific">Candidatus Borkfalkia ceftriaxoniphila</name>
    <dbReference type="NCBI Taxonomy" id="2508949"/>
    <lineage>
        <taxon>Bacteria</taxon>
        <taxon>Bacillati</taxon>
        <taxon>Bacillota</taxon>
        <taxon>Clostridia</taxon>
        <taxon>Christensenellales</taxon>
        <taxon>Christensenellaceae</taxon>
        <taxon>Candidatus Borkfalkia</taxon>
    </lineage>
</organism>
<evidence type="ECO:0000256" key="3">
    <source>
        <dbReference type="ARBA" id="ARBA00022801"/>
    </source>
</evidence>
<reference evidence="8 9" key="1">
    <citation type="journal article" date="2019" name="Gut">
        <title>Antibiotics-induced monodominance of a novel gut bacterial order.</title>
        <authorList>
            <person name="Hildebrand F."/>
            <person name="Moitinho-Silva L."/>
            <person name="Blasche S."/>
            <person name="Jahn M.T."/>
            <person name="Gossmann T.I."/>
            <person name="Heuerta-Cepas J."/>
            <person name="Hercog R."/>
            <person name="Luetge M."/>
            <person name="Bahram M."/>
            <person name="Pryszlak A."/>
            <person name="Alves R.J."/>
            <person name="Waszak S.M."/>
            <person name="Zhu A."/>
            <person name="Ye L."/>
            <person name="Costea P.I."/>
            <person name="Aalvink S."/>
            <person name="Belzer C."/>
            <person name="Forslund S.K."/>
            <person name="Sunagawa S."/>
            <person name="Hentschel U."/>
            <person name="Merten C."/>
            <person name="Patil K.R."/>
            <person name="Benes V."/>
            <person name="Bork P."/>
        </authorList>
    </citation>
    <scope>NUCLEOTIDE SEQUENCE [LARGE SCALE GENOMIC DNA]</scope>
    <source>
        <strain evidence="8 9">HDS1380</strain>
    </source>
</reference>
<dbReference type="InterPro" id="IPR008928">
    <property type="entry name" value="6-hairpin_glycosidase_sf"/>
</dbReference>
<keyword evidence="9" id="KW-1185">Reference proteome</keyword>
<evidence type="ECO:0000313" key="8">
    <source>
        <dbReference type="EMBL" id="RXZ61695.1"/>
    </source>
</evidence>
<proteinExistence type="predicted"/>
<dbReference type="InterPro" id="IPR016007">
    <property type="entry name" value="Alpha_rhamnosid"/>
</dbReference>
<protein>
    <recommendedName>
        <fullName evidence="2">alpha-L-rhamnosidase</fullName>
        <ecNumber evidence="2">3.2.1.40</ecNumber>
    </recommendedName>
</protein>
<dbReference type="Gene3D" id="1.50.10.10">
    <property type="match status" value="1"/>
</dbReference>
<dbReference type="InterPro" id="IPR013737">
    <property type="entry name" value="Bac_rhamnosid_N"/>
</dbReference>
<dbReference type="Gene3D" id="2.60.420.10">
    <property type="entry name" value="Maltose phosphorylase, domain 3"/>
    <property type="match status" value="1"/>
</dbReference>
<dbReference type="InterPro" id="IPR035396">
    <property type="entry name" value="Bac_rhamnosid6H"/>
</dbReference>
<keyword evidence="3" id="KW-0378">Hydrolase</keyword>
<dbReference type="PANTHER" id="PTHR33307:SF6">
    <property type="entry name" value="ALPHA-RHAMNOSIDASE (EUROFUNG)-RELATED"/>
    <property type="match status" value="1"/>
</dbReference>
<dbReference type="PANTHER" id="PTHR33307">
    <property type="entry name" value="ALPHA-RHAMNOSIDASE (EUROFUNG)"/>
    <property type="match status" value="1"/>
</dbReference>
<feature type="domain" description="Alpha-L-rhamnosidase six-hairpin glycosidase" evidence="6">
    <location>
        <begin position="432"/>
        <end position="773"/>
    </location>
</feature>
<evidence type="ECO:0000256" key="2">
    <source>
        <dbReference type="ARBA" id="ARBA00012652"/>
    </source>
</evidence>
<dbReference type="Pfam" id="PF05592">
    <property type="entry name" value="Bac_rhamnosid"/>
    <property type="match status" value="1"/>
</dbReference>
<feature type="domain" description="Alpha-L-rhamnosidase C-terminal" evidence="7">
    <location>
        <begin position="785"/>
        <end position="835"/>
    </location>
</feature>
<evidence type="ECO:0000256" key="1">
    <source>
        <dbReference type="ARBA" id="ARBA00001445"/>
    </source>
</evidence>
<dbReference type="EMBL" id="SDOZ01000002">
    <property type="protein sequence ID" value="RXZ61695.1"/>
    <property type="molecule type" value="Genomic_DNA"/>
</dbReference>
<feature type="domain" description="Alpha-L-rhamnosidase concanavalin-like" evidence="4">
    <location>
        <begin position="329"/>
        <end position="408"/>
    </location>
</feature>
<evidence type="ECO:0000259" key="6">
    <source>
        <dbReference type="Pfam" id="PF17389"/>
    </source>
</evidence>
<dbReference type="RefSeq" id="WP_129224612.1">
    <property type="nucleotide sequence ID" value="NZ_SDOZ01000002.1"/>
</dbReference>
<name>A0A4Q2KAV3_9FIRM</name>
<dbReference type="InterPro" id="IPR035398">
    <property type="entry name" value="Bac_rhamnosid_C"/>
</dbReference>
<dbReference type="SUPFAM" id="SSF48208">
    <property type="entry name" value="Six-hairpin glycosidases"/>
    <property type="match status" value="1"/>
</dbReference>
<dbReference type="Pfam" id="PF17390">
    <property type="entry name" value="Bac_rhamnosid_C"/>
    <property type="match status" value="1"/>
</dbReference>
<comment type="catalytic activity">
    <reaction evidence="1">
        <text>Hydrolysis of terminal non-reducing alpha-L-rhamnose residues in alpha-L-rhamnosides.</text>
        <dbReference type="EC" id="3.2.1.40"/>
    </reaction>
</comment>
<evidence type="ECO:0000313" key="9">
    <source>
        <dbReference type="Proteomes" id="UP000291269"/>
    </source>
</evidence>